<evidence type="ECO:0000256" key="6">
    <source>
        <dbReference type="ARBA" id="ARBA00022989"/>
    </source>
</evidence>
<keyword evidence="4" id="KW-1003">Cell membrane</keyword>
<comment type="caution">
    <text evidence="9">The sequence shown here is derived from an EMBL/GenBank/DDBJ whole genome shotgun (WGS) entry which is preliminary data.</text>
</comment>
<evidence type="ECO:0000256" key="1">
    <source>
        <dbReference type="ARBA" id="ARBA00004651"/>
    </source>
</evidence>
<comment type="similarity">
    <text evidence="2">Belongs to the autoinducer-2 exporter (AI-2E) (TC 2.A.86) family.</text>
</comment>
<evidence type="ECO:0000256" key="5">
    <source>
        <dbReference type="ARBA" id="ARBA00022692"/>
    </source>
</evidence>
<protein>
    <recommendedName>
        <fullName evidence="11">AI-2E family transporter</fullName>
    </recommendedName>
</protein>
<feature type="transmembrane region" description="Helical" evidence="8">
    <location>
        <begin position="241"/>
        <end position="261"/>
    </location>
</feature>
<sequence length="359" mass="37296">MATHPSEDSASRRRMPLRDYAAISLVVAGVGALLALVYLARGAILLVAFGLFLALGVEPMIRALIRRGVRRRAACAVVPVVAVAVIVAVLLLFVVPAVHQLGAFAAEVPERLNVLADRLHLHDSPLTDASQQNEIAAGLRAAATIAISSFAAVADLFGQVVGAVTAGVTMLALLVYFSLAMPRILAAAGRLLGTPERTALLEQVVTKVGGYVSGQALLSACAGVVSLLFFLLIGAPHPAMLALAVAILDAIPQVGALLSAILSTAMVLTEDNIWLAVATVGYFCVYQFIENYLLAPHIFARAIALTPATAFVATLVGISVAGLLGAIVALPVTAAAKVVVQHWLWGRGVAMERPGTQTE</sequence>
<evidence type="ECO:0000256" key="4">
    <source>
        <dbReference type="ARBA" id="ARBA00022475"/>
    </source>
</evidence>
<keyword evidence="6 8" id="KW-1133">Transmembrane helix</keyword>
<reference evidence="9 10" key="1">
    <citation type="submission" date="2018-05" db="EMBL/GenBank/DDBJ databases">
        <title>Evolution of GPA BGCs.</title>
        <authorList>
            <person name="Waglechner N."/>
            <person name="Wright G.D."/>
        </authorList>
    </citation>
    <scope>NUCLEOTIDE SEQUENCE [LARGE SCALE GENOMIC DNA]</scope>
    <source>
        <strain evidence="9 10">A82846</strain>
    </source>
</reference>
<comment type="subcellular location">
    <subcellularLocation>
        <location evidence="1">Cell membrane</location>
        <topology evidence="1">Multi-pass membrane protein</topology>
    </subcellularLocation>
</comment>
<feature type="transmembrane region" description="Helical" evidence="8">
    <location>
        <begin position="44"/>
        <end position="61"/>
    </location>
</feature>
<feature type="transmembrane region" description="Helical" evidence="8">
    <location>
        <begin position="273"/>
        <end position="289"/>
    </location>
</feature>
<feature type="transmembrane region" description="Helical" evidence="8">
    <location>
        <begin position="156"/>
        <end position="177"/>
    </location>
</feature>
<proteinExistence type="inferred from homology"/>
<evidence type="ECO:0000313" key="9">
    <source>
        <dbReference type="EMBL" id="RSM83201.1"/>
    </source>
</evidence>
<feature type="transmembrane region" description="Helical" evidence="8">
    <location>
        <begin position="216"/>
        <end position="235"/>
    </location>
</feature>
<name>A0A428Z747_KIBAR</name>
<feature type="transmembrane region" description="Helical" evidence="8">
    <location>
        <begin position="20"/>
        <end position="38"/>
    </location>
</feature>
<dbReference type="Proteomes" id="UP000287547">
    <property type="component" value="Unassembled WGS sequence"/>
</dbReference>
<dbReference type="PANTHER" id="PTHR21716">
    <property type="entry name" value="TRANSMEMBRANE PROTEIN"/>
    <property type="match status" value="1"/>
</dbReference>
<dbReference type="GO" id="GO:0005886">
    <property type="term" value="C:plasma membrane"/>
    <property type="evidence" value="ECO:0007669"/>
    <property type="project" value="UniProtKB-SubCell"/>
</dbReference>
<keyword evidence="3" id="KW-0813">Transport</keyword>
<gene>
    <name evidence="9" type="ORF">DMH04_24025</name>
</gene>
<evidence type="ECO:0008006" key="11">
    <source>
        <dbReference type="Google" id="ProtNLM"/>
    </source>
</evidence>
<evidence type="ECO:0000256" key="2">
    <source>
        <dbReference type="ARBA" id="ARBA00009773"/>
    </source>
</evidence>
<evidence type="ECO:0000256" key="3">
    <source>
        <dbReference type="ARBA" id="ARBA00022448"/>
    </source>
</evidence>
<keyword evidence="7 8" id="KW-0472">Membrane</keyword>
<evidence type="ECO:0000256" key="8">
    <source>
        <dbReference type="SAM" id="Phobius"/>
    </source>
</evidence>
<dbReference type="PANTHER" id="PTHR21716:SF53">
    <property type="entry name" value="PERMEASE PERM-RELATED"/>
    <property type="match status" value="1"/>
</dbReference>
<dbReference type="GO" id="GO:0055085">
    <property type="term" value="P:transmembrane transport"/>
    <property type="evidence" value="ECO:0007669"/>
    <property type="project" value="TreeGrafter"/>
</dbReference>
<organism evidence="9 10">
    <name type="scientific">Kibdelosporangium aridum</name>
    <dbReference type="NCBI Taxonomy" id="2030"/>
    <lineage>
        <taxon>Bacteria</taxon>
        <taxon>Bacillati</taxon>
        <taxon>Actinomycetota</taxon>
        <taxon>Actinomycetes</taxon>
        <taxon>Pseudonocardiales</taxon>
        <taxon>Pseudonocardiaceae</taxon>
        <taxon>Kibdelosporangium</taxon>
    </lineage>
</organism>
<dbReference type="AlphaFoldDB" id="A0A428Z747"/>
<dbReference type="OrthoDB" id="4016357at2"/>
<dbReference type="EMBL" id="QHKI01000020">
    <property type="protein sequence ID" value="RSM83201.1"/>
    <property type="molecule type" value="Genomic_DNA"/>
</dbReference>
<keyword evidence="5 8" id="KW-0812">Transmembrane</keyword>
<feature type="transmembrane region" description="Helical" evidence="8">
    <location>
        <begin position="309"/>
        <end position="332"/>
    </location>
</feature>
<evidence type="ECO:0000256" key="7">
    <source>
        <dbReference type="ARBA" id="ARBA00023136"/>
    </source>
</evidence>
<dbReference type="InterPro" id="IPR002549">
    <property type="entry name" value="AI-2E-like"/>
</dbReference>
<feature type="transmembrane region" description="Helical" evidence="8">
    <location>
        <begin position="73"/>
        <end position="95"/>
    </location>
</feature>
<accession>A0A428Z747</accession>
<evidence type="ECO:0000313" key="10">
    <source>
        <dbReference type="Proteomes" id="UP000287547"/>
    </source>
</evidence>
<dbReference type="Pfam" id="PF01594">
    <property type="entry name" value="AI-2E_transport"/>
    <property type="match status" value="1"/>
</dbReference>